<reference evidence="1" key="1">
    <citation type="journal article" date="2021" name="Mol. Plant Microbe Interact.">
        <title>Telomere to telomere genome assembly of Fusarium musae F31, causal agent of crown rot disease of banana.</title>
        <authorList>
            <person name="Degradi L."/>
            <person name="Tava V."/>
            <person name="Kunova A."/>
            <person name="Cortesi P."/>
            <person name="Saracchi M."/>
            <person name="Pasquali M."/>
        </authorList>
    </citation>
    <scope>NUCLEOTIDE SEQUENCE</scope>
    <source>
        <strain evidence="1">F31</strain>
    </source>
</reference>
<dbReference type="KEGG" id="fmu:J7337_003546"/>
<dbReference type="EMBL" id="JAHBCI010000003">
    <property type="protein sequence ID" value="KAG9503595.1"/>
    <property type="molecule type" value="Genomic_DNA"/>
</dbReference>
<organism evidence="1 2">
    <name type="scientific">Fusarium musae</name>
    <dbReference type="NCBI Taxonomy" id="1042133"/>
    <lineage>
        <taxon>Eukaryota</taxon>
        <taxon>Fungi</taxon>
        <taxon>Dikarya</taxon>
        <taxon>Ascomycota</taxon>
        <taxon>Pezizomycotina</taxon>
        <taxon>Sordariomycetes</taxon>
        <taxon>Hypocreomycetidae</taxon>
        <taxon>Hypocreales</taxon>
        <taxon>Nectriaceae</taxon>
        <taxon>Fusarium</taxon>
    </lineage>
</organism>
<evidence type="ECO:0000313" key="2">
    <source>
        <dbReference type="Proteomes" id="UP000827133"/>
    </source>
</evidence>
<gene>
    <name evidence="1" type="ORF">J7337_003546</name>
</gene>
<dbReference type="GeneID" id="68311403"/>
<accession>A0A9P8DKI7</accession>
<proteinExistence type="predicted"/>
<dbReference type="PANTHER" id="PTHR47657">
    <property type="entry name" value="STEROL REGULATORY ELEMENT-BINDING PROTEIN ECM22"/>
    <property type="match status" value="1"/>
</dbReference>
<dbReference type="InterPro" id="IPR052400">
    <property type="entry name" value="Zn2-C6_fungal_TF"/>
</dbReference>
<dbReference type="PANTHER" id="PTHR47657:SF14">
    <property type="entry name" value="ZN(2)-C6 FUNGAL-TYPE DOMAIN-CONTAINING PROTEIN"/>
    <property type="match status" value="1"/>
</dbReference>
<evidence type="ECO:0000313" key="1">
    <source>
        <dbReference type="EMBL" id="KAG9503595.1"/>
    </source>
</evidence>
<dbReference type="Proteomes" id="UP000827133">
    <property type="component" value="Unassembled WGS sequence"/>
</dbReference>
<dbReference type="RefSeq" id="XP_044682595.1">
    <property type="nucleotide sequence ID" value="XM_044821262.1"/>
</dbReference>
<comment type="caution">
    <text evidence="1">The sequence shown here is derived from an EMBL/GenBank/DDBJ whole genome shotgun (WGS) entry which is preliminary data.</text>
</comment>
<sequence>MEIFSLVNGMEAILHSPGAAALRDGPLRELFCETPHPHVNSYLLRGLHARLPELARRIASDSMEDQSRTVLTSAVVSITGCVDDAFSNLYKVSPPELRAIFSWPMSVSRDFLDLAVSGHPLALIILAYYDILLYWGETEYWFFENWAETLITAIVEKVKGSPWDDLLNWPVEKSFDARVYLYVGEADIWH</sequence>
<name>A0A9P8DKI7_9HYPO</name>
<dbReference type="GO" id="GO:0000981">
    <property type="term" value="F:DNA-binding transcription factor activity, RNA polymerase II-specific"/>
    <property type="evidence" value="ECO:0007669"/>
    <property type="project" value="TreeGrafter"/>
</dbReference>
<keyword evidence="2" id="KW-1185">Reference proteome</keyword>
<dbReference type="AlphaFoldDB" id="A0A9P8DKI7"/>
<protein>
    <submittedName>
        <fullName evidence="1">Uncharacterized protein</fullName>
    </submittedName>
</protein>